<evidence type="ECO:0000256" key="1">
    <source>
        <dbReference type="SAM" id="Phobius"/>
    </source>
</evidence>
<keyword evidence="1" id="KW-1133">Transmembrane helix</keyword>
<dbReference type="EMBL" id="FN648674">
    <property type="protein sequence ID" value="CBJ48806.1"/>
    <property type="molecule type" value="Genomic_DNA"/>
</dbReference>
<feature type="transmembrane region" description="Helical" evidence="1">
    <location>
        <begin position="104"/>
        <end position="130"/>
    </location>
</feature>
<dbReference type="EMBL" id="FN649744">
    <property type="protein sequence ID" value="CBJ48806.1"/>
    <property type="molecule type" value="Genomic_DNA"/>
</dbReference>
<keyword evidence="1" id="KW-0472">Membrane</keyword>
<evidence type="ECO:0000313" key="2">
    <source>
        <dbReference type="EMBL" id="CBJ48806.1"/>
    </source>
</evidence>
<feature type="transmembrane region" description="Helical" evidence="1">
    <location>
        <begin position="12"/>
        <end position="32"/>
    </location>
</feature>
<protein>
    <submittedName>
        <fullName evidence="2">Uncharacterized protein</fullName>
    </submittedName>
</protein>
<proteinExistence type="predicted"/>
<dbReference type="AlphaFoldDB" id="D7G2C9"/>
<name>D7G2C9_ECTSI</name>
<accession>D7G2C9</accession>
<evidence type="ECO:0000313" key="3">
    <source>
        <dbReference type="Proteomes" id="UP000002630"/>
    </source>
</evidence>
<gene>
    <name evidence="2" type="ORF">Esi_0047_0138</name>
</gene>
<keyword evidence="3" id="KW-1185">Reference proteome</keyword>
<sequence>MLAWWEKAIRWWSRLYGWVYLPLMALMLGTRFPGGTDPAGTFCYNGIVPTGASELTTSNNAQSFGINNVLLVVQFILLLGLFVQPMLVRVEGAQSGGAVYRRVVLRNVFCTAGIVISYAITTLVVVIALLRESVESNKSAQIRDVALAANSLGTLCLTEITLPLGFRSCMKACSTGTAMANSTKTQAVGQTTANPGTAAAGATIISTTTTIKIIPLEELPPQAP</sequence>
<organism evidence="2 3">
    <name type="scientific">Ectocarpus siliculosus</name>
    <name type="common">Brown alga</name>
    <name type="synonym">Conferva siliculosa</name>
    <dbReference type="NCBI Taxonomy" id="2880"/>
    <lineage>
        <taxon>Eukaryota</taxon>
        <taxon>Sar</taxon>
        <taxon>Stramenopiles</taxon>
        <taxon>Ochrophyta</taxon>
        <taxon>PX clade</taxon>
        <taxon>Phaeophyceae</taxon>
        <taxon>Ectocarpales</taxon>
        <taxon>Ectocarpaceae</taxon>
        <taxon>Ectocarpus</taxon>
    </lineage>
</organism>
<keyword evidence="1" id="KW-0812">Transmembrane</keyword>
<feature type="transmembrane region" description="Helical" evidence="1">
    <location>
        <begin position="64"/>
        <end position="83"/>
    </location>
</feature>
<dbReference type="Proteomes" id="UP000002630">
    <property type="component" value="Linkage Group LG19"/>
</dbReference>
<reference evidence="2 3" key="1">
    <citation type="journal article" date="2010" name="Nature">
        <title>The Ectocarpus genome and the independent evolution of multicellularity in brown algae.</title>
        <authorList>
            <person name="Cock J.M."/>
            <person name="Sterck L."/>
            <person name="Rouze P."/>
            <person name="Scornet D."/>
            <person name="Allen A.E."/>
            <person name="Amoutzias G."/>
            <person name="Anthouard V."/>
            <person name="Artiguenave F."/>
            <person name="Aury J.M."/>
            <person name="Badger J.H."/>
            <person name="Beszteri B."/>
            <person name="Billiau K."/>
            <person name="Bonnet E."/>
            <person name="Bothwell J.H."/>
            <person name="Bowler C."/>
            <person name="Boyen C."/>
            <person name="Brownlee C."/>
            <person name="Carrano C.J."/>
            <person name="Charrier B."/>
            <person name="Cho G.Y."/>
            <person name="Coelho S.M."/>
            <person name="Collen J."/>
            <person name="Corre E."/>
            <person name="Da Silva C."/>
            <person name="Delage L."/>
            <person name="Delaroque N."/>
            <person name="Dittami S.M."/>
            <person name="Doulbeau S."/>
            <person name="Elias M."/>
            <person name="Farnham G."/>
            <person name="Gachon C.M."/>
            <person name="Gschloessl B."/>
            <person name="Heesch S."/>
            <person name="Jabbari K."/>
            <person name="Jubin C."/>
            <person name="Kawai H."/>
            <person name="Kimura K."/>
            <person name="Kloareg B."/>
            <person name="Kupper F.C."/>
            <person name="Lang D."/>
            <person name="Le Bail A."/>
            <person name="Leblanc C."/>
            <person name="Lerouge P."/>
            <person name="Lohr M."/>
            <person name="Lopez P.J."/>
            <person name="Martens C."/>
            <person name="Maumus F."/>
            <person name="Michel G."/>
            <person name="Miranda-Saavedra D."/>
            <person name="Morales J."/>
            <person name="Moreau H."/>
            <person name="Motomura T."/>
            <person name="Nagasato C."/>
            <person name="Napoli C.A."/>
            <person name="Nelson D.R."/>
            <person name="Nyvall-Collen P."/>
            <person name="Peters A.F."/>
            <person name="Pommier C."/>
            <person name="Potin P."/>
            <person name="Poulain J."/>
            <person name="Quesneville H."/>
            <person name="Read B."/>
            <person name="Rensing S.A."/>
            <person name="Ritter A."/>
            <person name="Rousvoal S."/>
            <person name="Samanta M."/>
            <person name="Samson G."/>
            <person name="Schroeder D.C."/>
            <person name="Segurens B."/>
            <person name="Strittmatter M."/>
            <person name="Tonon T."/>
            <person name="Tregear J.W."/>
            <person name="Valentin K."/>
            <person name="von Dassow P."/>
            <person name="Yamagishi T."/>
            <person name="Van de Peer Y."/>
            <person name="Wincker P."/>
        </authorList>
    </citation>
    <scope>NUCLEOTIDE SEQUENCE [LARGE SCALE GENOMIC DNA]</scope>
    <source>
        <strain evidence="3">Ec32 / CCAP1310/4</strain>
    </source>
</reference>
<dbReference type="InParanoid" id="D7G2C9"/>